<reference evidence="12" key="1">
    <citation type="submission" date="2022-11" db="EMBL/GenBank/DDBJ databases">
        <title>Larsenimonas rhizosphaerae sp. nov., isolated from a tidal mudflat.</title>
        <authorList>
            <person name="Lee S.D."/>
            <person name="Kim I.S."/>
        </authorList>
    </citation>
    <scope>NUCLEOTIDE SEQUENCE</scope>
    <source>
        <strain evidence="12">GH2-1</strain>
    </source>
</reference>
<dbReference type="GO" id="GO:0004764">
    <property type="term" value="F:shikimate 3-dehydrogenase (NADP+) activity"/>
    <property type="evidence" value="ECO:0007669"/>
    <property type="project" value="UniProtKB-UniRule"/>
</dbReference>
<dbReference type="InterPro" id="IPR046346">
    <property type="entry name" value="Aminoacid_DH-like_N_sf"/>
</dbReference>
<comment type="pathway">
    <text evidence="1 8">Metabolic intermediate biosynthesis; chorismate biosynthesis; chorismate from D-erythrose 4-phosphate and phosphoenolpyruvate: step 4/7.</text>
</comment>
<dbReference type="InterPro" id="IPR041121">
    <property type="entry name" value="SDH_C"/>
</dbReference>
<feature type="domain" description="Shikimate dehydrogenase substrate binding N-terminal" evidence="10">
    <location>
        <begin position="7"/>
        <end position="89"/>
    </location>
</feature>
<evidence type="ECO:0000256" key="6">
    <source>
        <dbReference type="ARBA" id="ARBA00023141"/>
    </source>
</evidence>
<comment type="caution">
    <text evidence="12">The sequence shown here is derived from an EMBL/GenBank/DDBJ whole genome shotgun (WGS) entry which is preliminary data.</text>
</comment>
<dbReference type="Gene3D" id="3.40.50.10860">
    <property type="entry name" value="Leucine Dehydrogenase, chain A, domain 1"/>
    <property type="match status" value="1"/>
</dbReference>
<evidence type="ECO:0000256" key="4">
    <source>
        <dbReference type="ARBA" id="ARBA00022857"/>
    </source>
</evidence>
<name>A0AA41ZMF1_9GAMM</name>
<dbReference type="InterPro" id="IPR022893">
    <property type="entry name" value="Shikimate_DH_fam"/>
</dbReference>
<feature type="binding site" evidence="8">
    <location>
        <position position="239"/>
    </location>
    <ligand>
        <name>NADP(+)</name>
        <dbReference type="ChEBI" id="CHEBI:58349"/>
    </ligand>
</feature>
<feature type="domain" description="Quinate/shikimate 5-dehydrogenase/glutamyl-tRNA reductase" evidence="9">
    <location>
        <begin position="117"/>
        <end position="194"/>
    </location>
</feature>
<feature type="binding site" evidence="8">
    <location>
        <begin position="127"/>
        <end position="131"/>
    </location>
    <ligand>
        <name>NADP(+)</name>
        <dbReference type="ChEBI" id="CHEBI:58349"/>
    </ligand>
</feature>
<evidence type="ECO:0000313" key="13">
    <source>
        <dbReference type="Proteomes" id="UP001165678"/>
    </source>
</evidence>
<dbReference type="InterPro" id="IPR006151">
    <property type="entry name" value="Shikm_DH/Glu-tRNA_Rdtase"/>
</dbReference>
<dbReference type="EMBL" id="JAPIVE010000002">
    <property type="protein sequence ID" value="MCX2524548.1"/>
    <property type="molecule type" value="Genomic_DNA"/>
</dbReference>
<sequence>MSDLYCVFGHPIHHSRSPALHAAFAAQTGEAVHYEARDPGPDGFLTGWQAFVEAGGQGANVTVPFKEAAWRLADQLSDRAARAGAANTLKLMPDGTVLGDNTDGVGLVRDLIRLGARLDGGRVLILGAGGAVRGVLGPLLDEMPREVVIANRTPDKARLLSEAFGRSDASAVTGGHFDEVTGNFDVIINGTSASLAGALPALPGVRLTPDTLAYDMMYGAAPTVFMDWAAREGARCEDGLGMLVEQAAESFMTWRGVHPDTGPVREAIRQALTASLDAEAPRA</sequence>
<dbReference type="Gene3D" id="3.40.50.720">
    <property type="entry name" value="NAD(P)-binding Rossmann-like Domain"/>
    <property type="match status" value="1"/>
</dbReference>
<dbReference type="RefSeq" id="WP_250935660.1">
    <property type="nucleotide sequence ID" value="NZ_JAMLJK010000001.1"/>
</dbReference>
<organism evidence="12 13">
    <name type="scientific">Larsenimonas rhizosphaerae</name>
    <dbReference type="NCBI Taxonomy" id="2944682"/>
    <lineage>
        <taxon>Bacteria</taxon>
        <taxon>Pseudomonadati</taxon>
        <taxon>Pseudomonadota</taxon>
        <taxon>Gammaproteobacteria</taxon>
        <taxon>Oceanospirillales</taxon>
        <taxon>Halomonadaceae</taxon>
        <taxon>Larsenimonas</taxon>
    </lineage>
</organism>
<dbReference type="GO" id="GO:0005829">
    <property type="term" value="C:cytosol"/>
    <property type="evidence" value="ECO:0007669"/>
    <property type="project" value="TreeGrafter"/>
</dbReference>
<evidence type="ECO:0000256" key="7">
    <source>
        <dbReference type="ARBA" id="ARBA00049442"/>
    </source>
</evidence>
<evidence type="ECO:0000313" key="12">
    <source>
        <dbReference type="EMBL" id="MCX2524548.1"/>
    </source>
</evidence>
<proteinExistence type="inferred from homology"/>
<dbReference type="InterPro" id="IPR013708">
    <property type="entry name" value="Shikimate_DH-bd_N"/>
</dbReference>
<dbReference type="GO" id="GO:0019632">
    <property type="term" value="P:shikimate metabolic process"/>
    <property type="evidence" value="ECO:0007669"/>
    <property type="project" value="InterPro"/>
</dbReference>
<evidence type="ECO:0000256" key="3">
    <source>
        <dbReference type="ARBA" id="ARBA00022605"/>
    </source>
</evidence>
<dbReference type="GO" id="GO:0050661">
    <property type="term" value="F:NADP binding"/>
    <property type="evidence" value="ECO:0007669"/>
    <property type="project" value="InterPro"/>
</dbReference>
<dbReference type="EC" id="1.1.1.25" evidence="2 8"/>
<dbReference type="PANTHER" id="PTHR21089">
    <property type="entry name" value="SHIKIMATE DEHYDROGENASE"/>
    <property type="match status" value="1"/>
</dbReference>
<feature type="binding site" evidence="8">
    <location>
        <position position="103"/>
    </location>
    <ligand>
        <name>shikimate</name>
        <dbReference type="ChEBI" id="CHEBI:36208"/>
    </ligand>
</feature>
<evidence type="ECO:0000259" key="10">
    <source>
        <dbReference type="Pfam" id="PF08501"/>
    </source>
</evidence>
<dbReference type="SUPFAM" id="SSF53223">
    <property type="entry name" value="Aminoacid dehydrogenase-like, N-terminal domain"/>
    <property type="match status" value="1"/>
</dbReference>
<feature type="domain" description="SDH C-terminal" evidence="11">
    <location>
        <begin position="239"/>
        <end position="269"/>
    </location>
</feature>
<gene>
    <name evidence="8 12" type="primary">aroE</name>
    <name evidence="12" type="ORF">OQ287_09855</name>
</gene>
<dbReference type="SUPFAM" id="SSF51735">
    <property type="entry name" value="NAD(P)-binding Rossmann-fold domains"/>
    <property type="match status" value="1"/>
</dbReference>
<keyword evidence="4 8" id="KW-0521">NADP</keyword>
<dbReference type="Pfam" id="PF08501">
    <property type="entry name" value="Shikimate_dh_N"/>
    <property type="match status" value="1"/>
</dbReference>
<feature type="binding site" evidence="8">
    <location>
        <position position="218"/>
    </location>
    <ligand>
        <name>shikimate</name>
        <dbReference type="ChEBI" id="CHEBI:36208"/>
    </ligand>
</feature>
<dbReference type="AlphaFoldDB" id="A0AA41ZMF1"/>
<feature type="binding site" evidence="8">
    <location>
        <position position="216"/>
    </location>
    <ligand>
        <name>NADP(+)</name>
        <dbReference type="ChEBI" id="CHEBI:58349"/>
    </ligand>
</feature>
<dbReference type="InterPro" id="IPR036291">
    <property type="entry name" value="NAD(P)-bd_dom_sf"/>
</dbReference>
<dbReference type="HAMAP" id="MF_00222">
    <property type="entry name" value="Shikimate_DH_AroE"/>
    <property type="match status" value="1"/>
</dbReference>
<evidence type="ECO:0000259" key="11">
    <source>
        <dbReference type="Pfam" id="PF18317"/>
    </source>
</evidence>
<accession>A0AA41ZMF1</accession>
<feature type="binding site" evidence="8">
    <location>
        <begin position="15"/>
        <end position="17"/>
    </location>
    <ligand>
        <name>shikimate</name>
        <dbReference type="ChEBI" id="CHEBI:36208"/>
    </ligand>
</feature>
<dbReference type="NCBIfam" id="NF001310">
    <property type="entry name" value="PRK00258.1-2"/>
    <property type="match status" value="1"/>
</dbReference>
<comment type="function">
    <text evidence="8">Involved in the biosynthesis of the chorismate, which leads to the biosynthesis of aromatic amino acids. Catalyzes the reversible NADPH linked reduction of 3-dehydroshikimate (DHSA) to yield shikimate (SA).</text>
</comment>
<dbReference type="NCBIfam" id="TIGR00507">
    <property type="entry name" value="aroE"/>
    <property type="match status" value="1"/>
</dbReference>
<dbReference type="Pfam" id="PF18317">
    <property type="entry name" value="SDH_C"/>
    <property type="match status" value="1"/>
</dbReference>
<dbReference type="Proteomes" id="UP001165678">
    <property type="component" value="Unassembled WGS sequence"/>
</dbReference>
<dbReference type="GO" id="GO:0009073">
    <property type="term" value="P:aromatic amino acid family biosynthetic process"/>
    <property type="evidence" value="ECO:0007669"/>
    <property type="project" value="UniProtKB-KW"/>
</dbReference>
<keyword evidence="6 8" id="KW-0057">Aromatic amino acid biosynthesis</keyword>
<comment type="similarity">
    <text evidence="8">Belongs to the shikimate dehydrogenase family.</text>
</comment>
<comment type="subunit">
    <text evidence="8">Homodimer.</text>
</comment>
<dbReference type="Pfam" id="PF01488">
    <property type="entry name" value="Shikimate_DH"/>
    <property type="match status" value="1"/>
</dbReference>
<evidence type="ECO:0000256" key="2">
    <source>
        <dbReference type="ARBA" id="ARBA00012962"/>
    </source>
</evidence>
<feature type="binding site" evidence="8">
    <location>
        <position position="62"/>
    </location>
    <ligand>
        <name>shikimate</name>
        <dbReference type="ChEBI" id="CHEBI:36208"/>
    </ligand>
</feature>
<keyword evidence="3 8" id="KW-0028">Amino-acid biosynthesis</keyword>
<feature type="binding site" evidence="8">
    <location>
        <begin position="151"/>
        <end position="156"/>
    </location>
    <ligand>
        <name>NADP(+)</name>
        <dbReference type="ChEBI" id="CHEBI:58349"/>
    </ligand>
</feature>
<comment type="catalytic activity">
    <reaction evidence="7 8">
        <text>shikimate + NADP(+) = 3-dehydroshikimate + NADPH + H(+)</text>
        <dbReference type="Rhea" id="RHEA:17737"/>
        <dbReference type="ChEBI" id="CHEBI:15378"/>
        <dbReference type="ChEBI" id="CHEBI:16630"/>
        <dbReference type="ChEBI" id="CHEBI:36208"/>
        <dbReference type="ChEBI" id="CHEBI:57783"/>
        <dbReference type="ChEBI" id="CHEBI:58349"/>
        <dbReference type="EC" id="1.1.1.25"/>
    </reaction>
</comment>
<evidence type="ECO:0000259" key="9">
    <source>
        <dbReference type="Pfam" id="PF01488"/>
    </source>
</evidence>
<dbReference type="GO" id="GO:0009423">
    <property type="term" value="P:chorismate biosynthetic process"/>
    <property type="evidence" value="ECO:0007669"/>
    <property type="project" value="UniProtKB-UniRule"/>
</dbReference>
<evidence type="ECO:0000256" key="8">
    <source>
        <dbReference type="HAMAP-Rule" id="MF_00222"/>
    </source>
</evidence>
<evidence type="ECO:0000256" key="5">
    <source>
        <dbReference type="ARBA" id="ARBA00023002"/>
    </source>
</evidence>
<evidence type="ECO:0000256" key="1">
    <source>
        <dbReference type="ARBA" id="ARBA00004871"/>
    </source>
</evidence>
<protein>
    <recommendedName>
        <fullName evidence="2 8">Shikimate dehydrogenase (NADP(+))</fullName>
        <shortName evidence="8">SDH</shortName>
        <ecNumber evidence="2 8">1.1.1.25</ecNumber>
    </recommendedName>
</protein>
<dbReference type="FunFam" id="3.40.50.10860:FF:000006">
    <property type="entry name" value="Shikimate dehydrogenase (NADP(+))"/>
    <property type="match status" value="1"/>
</dbReference>
<dbReference type="PANTHER" id="PTHR21089:SF1">
    <property type="entry name" value="BIFUNCTIONAL 3-DEHYDROQUINATE DEHYDRATASE_SHIKIMATE DEHYDROGENASE, CHLOROPLASTIC"/>
    <property type="match status" value="1"/>
</dbReference>
<feature type="binding site" evidence="8">
    <location>
        <position position="78"/>
    </location>
    <ligand>
        <name>NADP(+)</name>
        <dbReference type="ChEBI" id="CHEBI:58349"/>
    </ligand>
</feature>
<keyword evidence="5 8" id="KW-0560">Oxidoreductase</keyword>
<feature type="active site" description="Proton acceptor" evidence="8">
    <location>
        <position position="66"/>
    </location>
</feature>
<dbReference type="InterPro" id="IPR011342">
    <property type="entry name" value="Shikimate_DH"/>
</dbReference>
<feature type="binding site" evidence="8">
    <location>
        <position position="246"/>
    </location>
    <ligand>
        <name>shikimate</name>
        <dbReference type="ChEBI" id="CHEBI:36208"/>
    </ligand>
</feature>
<keyword evidence="13" id="KW-1185">Reference proteome</keyword>
<feature type="binding site" evidence="8">
    <location>
        <position position="87"/>
    </location>
    <ligand>
        <name>shikimate</name>
        <dbReference type="ChEBI" id="CHEBI:36208"/>
    </ligand>
</feature>
<dbReference type="GO" id="GO:0008652">
    <property type="term" value="P:amino acid biosynthetic process"/>
    <property type="evidence" value="ECO:0007669"/>
    <property type="project" value="UniProtKB-KW"/>
</dbReference>
<dbReference type="CDD" id="cd01065">
    <property type="entry name" value="NAD_bind_Shikimate_DH"/>
    <property type="match status" value="1"/>
</dbReference>